<feature type="domain" description="FUZ/MON1/HPS1 first Longin" evidence="1">
    <location>
        <begin position="38"/>
        <end position="160"/>
    </location>
</feature>
<dbReference type="VEuPathDB" id="TrichDB:TVAG_370460"/>
<dbReference type="PRINTS" id="PR01546">
    <property type="entry name" value="YEAST73DUF"/>
</dbReference>
<dbReference type="InterPro" id="IPR004353">
    <property type="entry name" value="Mon1"/>
</dbReference>
<dbReference type="KEGG" id="tva:4752618"/>
<reference evidence="2" key="2">
    <citation type="journal article" date="2007" name="Science">
        <title>Draft genome sequence of the sexually transmitted pathogen Trichomonas vaginalis.</title>
        <authorList>
            <person name="Carlton J.M."/>
            <person name="Hirt R.P."/>
            <person name="Silva J.C."/>
            <person name="Delcher A.L."/>
            <person name="Schatz M."/>
            <person name="Zhao Q."/>
            <person name="Wortman J.R."/>
            <person name="Bidwell S.L."/>
            <person name="Alsmark U.C.M."/>
            <person name="Besteiro S."/>
            <person name="Sicheritz-Ponten T."/>
            <person name="Noel C.J."/>
            <person name="Dacks J.B."/>
            <person name="Foster P.G."/>
            <person name="Simillion C."/>
            <person name="Van de Peer Y."/>
            <person name="Miranda-Saavedra D."/>
            <person name="Barton G.J."/>
            <person name="Westrop G.D."/>
            <person name="Mueller S."/>
            <person name="Dessi D."/>
            <person name="Fiori P.L."/>
            <person name="Ren Q."/>
            <person name="Paulsen I."/>
            <person name="Zhang H."/>
            <person name="Bastida-Corcuera F.D."/>
            <person name="Simoes-Barbosa A."/>
            <person name="Brown M.T."/>
            <person name="Hayes R.D."/>
            <person name="Mukherjee M."/>
            <person name="Okumura C.Y."/>
            <person name="Schneider R."/>
            <person name="Smith A.J."/>
            <person name="Vanacova S."/>
            <person name="Villalvazo M."/>
            <person name="Haas B.J."/>
            <person name="Pertea M."/>
            <person name="Feldblyum T.V."/>
            <person name="Utterback T.R."/>
            <person name="Shu C.L."/>
            <person name="Osoegawa K."/>
            <person name="de Jong P.J."/>
            <person name="Hrdy I."/>
            <person name="Horvathova L."/>
            <person name="Zubacova Z."/>
            <person name="Dolezal P."/>
            <person name="Malik S.B."/>
            <person name="Logsdon J.M. Jr."/>
            <person name="Henze K."/>
            <person name="Gupta A."/>
            <person name="Wang C.C."/>
            <person name="Dunne R.L."/>
            <person name="Upcroft J.A."/>
            <person name="Upcroft P."/>
            <person name="White O."/>
            <person name="Salzberg S.L."/>
            <person name="Tang P."/>
            <person name="Chiu C.-H."/>
            <person name="Lee Y.-S."/>
            <person name="Embley T.M."/>
            <person name="Coombs G.H."/>
            <person name="Mottram J.C."/>
            <person name="Tachezy J."/>
            <person name="Fraser-Liggett C.M."/>
            <person name="Johnson P.J."/>
        </authorList>
    </citation>
    <scope>NUCLEOTIDE SEQUENCE [LARGE SCALE GENOMIC DNA]</scope>
    <source>
        <strain evidence="2">G3</strain>
    </source>
</reference>
<evidence type="ECO:0000259" key="1">
    <source>
        <dbReference type="Pfam" id="PF19036"/>
    </source>
</evidence>
<keyword evidence="3" id="KW-1185">Reference proteome</keyword>
<dbReference type="SMR" id="A2FJP3"/>
<dbReference type="PANTHER" id="PTHR13027:SF7">
    <property type="entry name" value="VACUOLAR FUSION PROTEIN MON1 HOMOLOG"/>
    <property type="match status" value="1"/>
</dbReference>
<dbReference type="GO" id="GO:0006623">
    <property type="term" value="P:protein targeting to vacuole"/>
    <property type="evidence" value="ECO:0007669"/>
    <property type="project" value="InterPro"/>
</dbReference>
<name>A2FJP3_TRIV3</name>
<dbReference type="OMA" id="TKTCAIT"/>
<evidence type="ECO:0000313" key="2">
    <source>
        <dbReference type="EMBL" id="EAX94875.1"/>
    </source>
</evidence>
<dbReference type="OrthoDB" id="272411at2759"/>
<dbReference type="VEuPathDB" id="TrichDB:TVAGG3_0054030"/>
<dbReference type="PANTHER" id="PTHR13027">
    <property type="entry name" value="SAND PROTEIN-RELATED"/>
    <property type="match status" value="1"/>
</dbReference>
<accession>A2FJP3</accession>
<dbReference type="GO" id="GO:0016192">
    <property type="term" value="P:vesicle-mediated transport"/>
    <property type="evidence" value="ECO:0007669"/>
    <property type="project" value="InterPro"/>
</dbReference>
<dbReference type="InParanoid" id="A2FJP3"/>
<proteinExistence type="predicted"/>
<gene>
    <name evidence="2" type="ORF">TVAG_370460</name>
</gene>
<dbReference type="eggNOG" id="KOG0997">
    <property type="taxonomic scope" value="Eukaryota"/>
</dbReference>
<dbReference type="RefSeq" id="XP_001307805.1">
    <property type="nucleotide sequence ID" value="XM_001307804.1"/>
</dbReference>
<dbReference type="AlphaFoldDB" id="A2FJP3"/>
<evidence type="ECO:0000313" key="3">
    <source>
        <dbReference type="Proteomes" id="UP000001542"/>
    </source>
</evidence>
<organism evidence="2 3">
    <name type="scientific">Trichomonas vaginalis (strain ATCC PRA-98 / G3)</name>
    <dbReference type="NCBI Taxonomy" id="412133"/>
    <lineage>
        <taxon>Eukaryota</taxon>
        <taxon>Metamonada</taxon>
        <taxon>Parabasalia</taxon>
        <taxon>Trichomonadida</taxon>
        <taxon>Trichomonadidae</taxon>
        <taxon>Trichomonas</taxon>
    </lineage>
</organism>
<sequence length="422" mass="48293">MLSETTVSNKILPTSNELKEMRKPNENPKDIAWTDHERHFFVITDSARPVYVRYGDEVTVTPLLCTIVTFCGQLIRDGNQKLQYFVAGNKLFVFYVPTPFIYVCVSSVKLPISLIQKELQYLETTIYSLLTPMIAEQLRRRPNFDIKRQTSSSEALFTSLLENMDQSHSFVFHDCIPMSGVTSKRNDFKRIVYENRNPAIYGIVIFNRGELVLKIANKNFSLTTEDVFILSNNTNVMVDVLDALWPMWLPSHSEMLHILTVDMKSFGFKMIIITDQIESSAICTRISDQCQKTMLQEGLNTQIDGIPLFHPKEVLHWIVVIRKLGQSYNPYIPDSPLARTIYRAYAWTQSMLEETNVNGIFYSANEKLTIAGKNVPGELIIVAMPVGVVAKEAEKIIGQLEAYIKQNRSVLFDLDPLVWDEK</sequence>
<dbReference type="Pfam" id="PF19036">
    <property type="entry name" value="Fuz_longin_1"/>
    <property type="match status" value="1"/>
</dbReference>
<reference evidence="2" key="1">
    <citation type="submission" date="2006-10" db="EMBL/GenBank/DDBJ databases">
        <authorList>
            <person name="Amadeo P."/>
            <person name="Zhao Q."/>
            <person name="Wortman J."/>
            <person name="Fraser-Liggett C."/>
            <person name="Carlton J."/>
        </authorList>
    </citation>
    <scope>NUCLEOTIDE SEQUENCE</scope>
    <source>
        <strain evidence="2">G3</strain>
    </source>
</reference>
<protein>
    <recommendedName>
        <fullName evidence="1">FUZ/MON1/HPS1 first Longin domain-containing protein</fullName>
    </recommendedName>
</protein>
<dbReference type="EMBL" id="DS113833">
    <property type="protein sequence ID" value="EAX94875.1"/>
    <property type="molecule type" value="Genomic_DNA"/>
</dbReference>
<dbReference type="STRING" id="5722.A2FJP3"/>
<dbReference type="InterPro" id="IPR043972">
    <property type="entry name" value="FUZ/MON1/HPS1_longin_1"/>
</dbReference>
<dbReference type="Proteomes" id="UP000001542">
    <property type="component" value="Unassembled WGS sequence"/>
</dbReference>